<dbReference type="EMBL" id="CAJNRG010011449">
    <property type="protein sequence ID" value="CAF2132493.1"/>
    <property type="molecule type" value="Genomic_DNA"/>
</dbReference>
<proteinExistence type="predicted"/>
<evidence type="ECO:0000313" key="7">
    <source>
        <dbReference type="EMBL" id="CAF3769558.1"/>
    </source>
</evidence>
<dbReference type="EMBL" id="CAJNRE010006738">
    <property type="protein sequence ID" value="CAF2058466.1"/>
    <property type="molecule type" value="Genomic_DNA"/>
</dbReference>
<evidence type="ECO:0000313" key="3">
    <source>
        <dbReference type="EMBL" id="CAF1668365.1"/>
    </source>
</evidence>
<dbReference type="Proteomes" id="UP000663856">
    <property type="component" value="Unassembled WGS sequence"/>
</dbReference>
<evidence type="ECO:0000313" key="8">
    <source>
        <dbReference type="Proteomes" id="UP000663855"/>
    </source>
</evidence>
<evidence type="ECO:0000313" key="2">
    <source>
        <dbReference type="EMBL" id="CAF0970065.1"/>
    </source>
</evidence>
<evidence type="ECO:0000313" key="6">
    <source>
        <dbReference type="EMBL" id="CAF2132493.1"/>
    </source>
</evidence>
<gene>
    <name evidence="2" type="ORF">CJN711_LOCUS822</name>
    <name evidence="3" type="ORF">KQP761_LOCUS33678</name>
    <name evidence="4" type="ORF">MBJ925_LOCUS14435</name>
    <name evidence="7" type="ORF">UXM345_LOCUS3044</name>
    <name evidence="5" type="ORF">WKI299_LOCUS23355</name>
    <name evidence="6" type="ORF">XDN619_LOCUS24993</name>
</gene>
<dbReference type="EMBL" id="CAJNRF010010095">
    <property type="protein sequence ID" value="CAF2116733.1"/>
    <property type="molecule type" value="Genomic_DNA"/>
</dbReference>
<protein>
    <submittedName>
        <fullName evidence="2">Uncharacterized protein</fullName>
    </submittedName>
</protein>
<organism evidence="2 8">
    <name type="scientific">Rotaria magnacalcarata</name>
    <dbReference type="NCBI Taxonomy" id="392030"/>
    <lineage>
        <taxon>Eukaryota</taxon>
        <taxon>Metazoa</taxon>
        <taxon>Spiralia</taxon>
        <taxon>Gnathifera</taxon>
        <taxon>Rotifera</taxon>
        <taxon>Eurotatoria</taxon>
        <taxon>Bdelloidea</taxon>
        <taxon>Philodinida</taxon>
        <taxon>Philodinidae</taxon>
        <taxon>Rotaria</taxon>
    </lineage>
</organism>
<dbReference type="Proteomes" id="UP000663855">
    <property type="component" value="Unassembled WGS sequence"/>
</dbReference>
<evidence type="ECO:0000313" key="4">
    <source>
        <dbReference type="EMBL" id="CAF2058466.1"/>
    </source>
</evidence>
<feature type="compositionally biased region" description="Basic and acidic residues" evidence="1">
    <location>
        <begin position="24"/>
        <end position="33"/>
    </location>
</feature>
<evidence type="ECO:0000313" key="5">
    <source>
        <dbReference type="EMBL" id="CAF2116733.1"/>
    </source>
</evidence>
<sequence>MASNLNEEQPPISTRSETLSFGHDNSDNKRDCKSPLKALEPVRSASRRVRSAFPSCCACCKIPLLSDANGRETLNRSRASATSQSELLCQECRQERARSSSSRLFKSASVNWSHMGGKIETWFEKARTPDQRVVYNFLEQLNDEKSKKVEKSPELTRAESLNDVLNGLKKYQARFRSANPRNKFTRAFESSSWRVLRHPSEPYKFTQDDPVYGDQATRDMCVGSIFAATNKRIRSTFLIHPDWV</sequence>
<dbReference type="Proteomes" id="UP000663824">
    <property type="component" value="Unassembled WGS sequence"/>
</dbReference>
<dbReference type="EMBL" id="CAJNOW010018803">
    <property type="protein sequence ID" value="CAF1668365.1"/>
    <property type="molecule type" value="Genomic_DNA"/>
</dbReference>
<dbReference type="Proteomes" id="UP000663887">
    <property type="component" value="Unassembled WGS sequence"/>
</dbReference>
<comment type="caution">
    <text evidence="2">The sequence shown here is derived from an EMBL/GenBank/DDBJ whole genome shotgun (WGS) entry which is preliminary data.</text>
</comment>
<dbReference type="EMBL" id="CAJNOV010000055">
    <property type="protein sequence ID" value="CAF0970065.1"/>
    <property type="molecule type" value="Genomic_DNA"/>
</dbReference>
<feature type="compositionally biased region" description="Polar residues" evidence="1">
    <location>
        <begin position="1"/>
        <end position="19"/>
    </location>
</feature>
<reference evidence="2" key="1">
    <citation type="submission" date="2021-02" db="EMBL/GenBank/DDBJ databases">
        <authorList>
            <person name="Nowell W R."/>
        </authorList>
    </citation>
    <scope>NUCLEOTIDE SEQUENCE</scope>
</reference>
<accession>A0A814EJ12</accession>
<dbReference type="AlphaFoldDB" id="A0A814EJ12"/>
<feature type="region of interest" description="Disordered" evidence="1">
    <location>
        <begin position="1"/>
        <end position="33"/>
    </location>
</feature>
<dbReference type="Proteomes" id="UP000663834">
    <property type="component" value="Unassembled WGS sequence"/>
</dbReference>
<evidence type="ECO:0000256" key="1">
    <source>
        <dbReference type="SAM" id="MobiDB-lite"/>
    </source>
</evidence>
<name>A0A814EJ12_9BILA</name>
<dbReference type="EMBL" id="CAJOBF010000191">
    <property type="protein sequence ID" value="CAF3769558.1"/>
    <property type="molecule type" value="Genomic_DNA"/>
</dbReference>
<dbReference type="OrthoDB" id="10054919at2759"/>
<dbReference type="Proteomes" id="UP000663842">
    <property type="component" value="Unassembled WGS sequence"/>
</dbReference>